<dbReference type="EMBL" id="JACHDO010000001">
    <property type="protein sequence ID" value="MBB5492797.1"/>
    <property type="molecule type" value="Genomic_DNA"/>
</dbReference>
<dbReference type="Pfam" id="PF07228">
    <property type="entry name" value="SpoIIE"/>
    <property type="match status" value="1"/>
</dbReference>
<dbReference type="InterPro" id="IPR052016">
    <property type="entry name" value="Bact_Sigma-Reg"/>
</dbReference>
<dbReference type="RefSeq" id="WP_184366165.1">
    <property type="nucleotide sequence ID" value="NZ_BAAAKM010000016.1"/>
</dbReference>
<dbReference type="PANTHER" id="PTHR43156:SF2">
    <property type="entry name" value="STAGE II SPORULATION PROTEIN E"/>
    <property type="match status" value="1"/>
</dbReference>
<dbReference type="PANTHER" id="PTHR43156">
    <property type="entry name" value="STAGE II SPORULATION PROTEIN E-RELATED"/>
    <property type="match status" value="1"/>
</dbReference>
<feature type="domain" description="PPM-type phosphatase" evidence="2">
    <location>
        <begin position="341"/>
        <end position="555"/>
    </location>
</feature>
<dbReference type="InterPro" id="IPR001932">
    <property type="entry name" value="PPM-type_phosphatase-like_dom"/>
</dbReference>
<dbReference type="SMART" id="SM00331">
    <property type="entry name" value="PP2C_SIG"/>
    <property type="match status" value="1"/>
</dbReference>
<proteinExistence type="predicted"/>
<evidence type="ECO:0000313" key="3">
    <source>
        <dbReference type="EMBL" id="MBB5492797.1"/>
    </source>
</evidence>
<evidence type="ECO:0000313" key="4">
    <source>
        <dbReference type="Proteomes" id="UP000579647"/>
    </source>
</evidence>
<reference evidence="3 4" key="1">
    <citation type="submission" date="2020-08" db="EMBL/GenBank/DDBJ databases">
        <title>Sequencing the genomes of 1000 actinobacteria strains.</title>
        <authorList>
            <person name="Klenk H.-P."/>
        </authorList>
    </citation>
    <scope>NUCLEOTIDE SEQUENCE [LARGE SCALE GENOMIC DNA]</scope>
    <source>
        <strain evidence="3 4">DSM 44598</strain>
    </source>
</reference>
<evidence type="ECO:0000259" key="2">
    <source>
        <dbReference type="SMART" id="SM00331"/>
    </source>
</evidence>
<dbReference type="GO" id="GO:0016791">
    <property type="term" value="F:phosphatase activity"/>
    <property type="evidence" value="ECO:0007669"/>
    <property type="project" value="TreeGrafter"/>
</dbReference>
<comment type="caution">
    <text evidence="3">The sequence shown here is derived from an EMBL/GenBank/DDBJ whole genome shotgun (WGS) entry which is preliminary data.</text>
</comment>
<accession>A0A840WMC5</accession>
<keyword evidence="1" id="KW-0378">Hydrolase</keyword>
<sequence>MSHRLLSEPFRSPVDVALVRARIGHLLRAGAQAPEVGAEFLSVTAERALDHVESGSSGQVWLELSSDHRALRATVVGDGPESEAWVRTLDLEHPLPDAVTGPEGSTRGPSEVELLAAQQLADDRHHLRMTRLARQRAEELASHQRELEETNQGVLALHAELAQASDEQQRLLRAERAARDEAETARSRLTFLSAASAQLMATLQRTEICGHLEKLLIPEYALAVDLWVVDEGDTLVGLGGSDAVDPPRTVVRSVNERRPVHGRPKDGVRSTAFPLLLSSRPLGAMLLHRITDVEDDSLMLGELARRVAAALENAQRFEHERDTAATLQRAMLTQLPRVPGLELTARYRPAEGGMNVGGDWYDVFPLEDGEYVGVVGDVTGHGIHAAVTMGQLRTALRAYAVDERSPAALLGLLHRLLDRLEPDLFATAVIIRFRQGSSEVTMASAGHPPPLLRKAPGEAAPIEMPSGGMLGLPVDLTHTDHRVEIPPGRALLLYTDGLVERRGESIDDGIARLAEGFGTAFRPGGDPERAADELLSSALRDHSYDDDVCMLLLSPTADTG</sequence>
<dbReference type="Gene3D" id="3.60.40.10">
    <property type="entry name" value="PPM-type phosphatase domain"/>
    <property type="match status" value="1"/>
</dbReference>
<keyword evidence="4" id="KW-1185">Reference proteome</keyword>
<evidence type="ECO:0000256" key="1">
    <source>
        <dbReference type="ARBA" id="ARBA00022801"/>
    </source>
</evidence>
<dbReference type="AlphaFoldDB" id="A0A840WMC5"/>
<protein>
    <submittedName>
        <fullName evidence="3">Serine phosphatase RsbU (Regulator of sigma subunit)</fullName>
    </submittedName>
</protein>
<gene>
    <name evidence="3" type="ORF">HNR07_003934</name>
</gene>
<name>A0A840WMC5_9ACTN</name>
<dbReference type="InterPro" id="IPR036457">
    <property type="entry name" value="PPM-type-like_dom_sf"/>
</dbReference>
<dbReference type="SUPFAM" id="SSF81606">
    <property type="entry name" value="PP2C-like"/>
    <property type="match status" value="1"/>
</dbReference>
<organism evidence="3 4">
    <name type="scientific">Nocardiopsis metallicus</name>
    <dbReference type="NCBI Taxonomy" id="179819"/>
    <lineage>
        <taxon>Bacteria</taxon>
        <taxon>Bacillati</taxon>
        <taxon>Actinomycetota</taxon>
        <taxon>Actinomycetes</taxon>
        <taxon>Streptosporangiales</taxon>
        <taxon>Nocardiopsidaceae</taxon>
        <taxon>Nocardiopsis</taxon>
    </lineage>
</organism>
<dbReference type="Proteomes" id="UP000579647">
    <property type="component" value="Unassembled WGS sequence"/>
</dbReference>